<reference evidence="1" key="1">
    <citation type="submission" date="2016-08" db="EMBL/GenBank/DDBJ databases">
        <authorList>
            <person name="Seilhamer J.J."/>
        </authorList>
    </citation>
    <scope>NUCLEOTIDE SEQUENCE</scope>
    <source>
        <strain evidence="1">86</strain>
    </source>
</reference>
<proteinExistence type="predicted"/>
<name>A0A212M0D1_9FIRM</name>
<organism evidence="1">
    <name type="scientific">uncultured Sporomusa sp</name>
    <dbReference type="NCBI Taxonomy" id="307249"/>
    <lineage>
        <taxon>Bacteria</taxon>
        <taxon>Bacillati</taxon>
        <taxon>Bacillota</taxon>
        <taxon>Negativicutes</taxon>
        <taxon>Selenomonadales</taxon>
        <taxon>Sporomusaceae</taxon>
        <taxon>Sporomusa</taxon>
        <taxon>environmental samples</taxon>
    </lineage>
</organism>
<protein>
    <submittedName>
        <fullName evidence="1">Uncharacterized protein</fullName>
    </submittedName>
</protein>
<gene>
    <name evidence="1" type="ORF">KL86SPO_70096</name>
</gene>
<evidence type="ECO:0000313" key="1">
    <source>
        <dbReference type="EMBL" id="SCM83238.1"/>
    </source>
</evidence>
<accession>A0A212M0D1</accession>
<dbReference type="EMBL" id="FMJE01000007">
    <property type="protein sequence ID" value="SCM83238.1"/>
    <property type="molecule type" value="Genomic_DNA"/>
</dbReference>
<dbReference type="AlphaFoldDB" id="A0A212M0D1"/>
<sequence>MSRVSYHFFCPDENLVCIGILVKERNYGEIVKEREFVISRTKMSEEGER</sequence>